<feature type="domain" description="Large ribosomal subunit protein bL25 L25" evidence="7">
    <location>
        <begin position="6"/>
        <end position="92"/>
    </location>
</feature>
<comment type="similarity">
    <text evidence="5">Belongs to the bacterial ribosomal protein bL25 family. CTC subfamily.</text>
</comment>
<feature type="region of interest" description="Disordered" evidence="6">
    <location>
        <begin position="186"/>
        <end position="212"/>
    </location>
</feature>
<evidence type="ECO:0000256" key="3">
    <source>
        <dbReference type="ARBA" id="ARBA00022980"/>
    </source>
</evidence>
<evidence type="ECO:0000256" key="4">
    <source>
        <dbReference type="ARBA" id="ARBA00023274"/>
    </source>
</evidence>
<dbReference type="NCBIfam" id="TIGR00731">
    <property type="entry name" value="bL25_bact_ctc"/>
    <property type="match status" value="1"/>
</dbReference>
<evidence type="ECO:0000313" key="9">
    <source>
        <dbReference type="EMBL" id="SDW81744.1"/>
    </source>
</evidence>
<dbReference type="GO" id="GO:0022625">
    <property type="term" value="C:cytosolic large ribosomal subunit"/>
    <property type="evidence" value="ECO:0007669"/>
    <property type="project" value="TreeGrafter"/>
</dbReference>
<keyword evidence="10" id="KW-1185">Reference proteome</keyword>
<dbReference type="CDD" id="cd00495">
    <property type="entry name" value="Ribosomal_L25_TL5_CTC"/>
    <property type="match status" value="1"/>
</dbReference>
<keyword evidence="4 5" id="KW-0687">Ribonucleoprotein</keyword>
<dbReference type="GO" id="GO:0003735">
    <property type="term" value="F:structural constituent of ribosome"/>
    <property type="evidence" value="ECO:0007669"/>
    <property type="project" value="InterPro"/>
</dbReference>
<reference evidence="9 10" key="1">
    <citation type="submission" date="2016-10" db="EMBL/GenBank/DDBJ databases">
        <authorList>
            <person name="de Groot N.N."/>
        </authorList>
    </citation>
    <scope>NUCLEOTIDE SEQUENCE [LARGE SCALE GENOMIC DNA]</scope>
    <source>
        <strain evidence="9 10">DSM 23310</strain>
    </source>
</reference>
<dbReference type="RefSeq" id="WP_093751965.1">
    <property type="nucleotide sequence ID" value="NZ_BSYN01000001.1"/>
</dbReference>
<feature type="domain" description="Large ribosomal subunit protein bL25 beta" evidence="8">
    <location>
        <begin position="101"/>
        <end position="183"/>
    </location>
</feature>
<dbReference type="GO" id="GO:0008097">
    <property type="term" value="F:5S rRNA binding"/>
    <property type="evidence" value="ECO:0007669"/>
    <property type="project" value="InterPro"/>
</dbReference>
<dbReference type="PANTHER" id="PTHR33284">
    <property type="entry name" value="RIBOSOMAL PROTEIN L25/GLN-TRNA SYNTHETASE, ANTI-CODON-BINDING DOMAIN-CONTAINING PROTEIN"/>
    <property type="match status" value="1"/>
</dbReference>
<dbReference type="InterPro" id="IPR001021">
    <property type="entry name" value="Ribosomal_bL25_long"/>
</dbReference>
<organism evidence="9 10">
    <name type="scientific">Tepidimicrobium xylanilyticum</name>
    <dbReference type="NCBI Taxonomy" id="1123352"/>
    <lineage>
        <taxon>Bacteria</taxon>
        <taxon>Bacillati</taxon>
        <taxon>Bacillota</taxon>
        <taxon>Tissierellia</taxon>
        <taxon>Tissierellales</taxon>
        <taxon>Tepidimicrobiaceae</taxon>
        <taxon>Tepidimicrobium</taxon>
    </lineage>
</organism>
<dbReference type="Pfam" id="PF14693">
    <property type="entry name" value="Ribosomal_TL5_C"/>
    <property type="match status" value="1"/>
</dbReference>
<dbReference type="HAMAP" id="MF_01334">
    <property type="entry name" value="Ribosomal_bL25_CTC"/>
    <property type="match status" value="1"/>
</dbReference>
<feature type="compositionally biased region" description="Acidic residues" evidence="6">
    <location>
        <begin position="188"/>
        <end position="200"/>
    </location>
</feature>
<dbReference type="AlphaFoldDB" id="A0A1H2WNA0"/>
<keyword evidence="3 5" id="KW-0689">Ribosomal protein</keyword>
<dbReference type="InterPro" id="IPR037121">
    <property type="entry name" value="Ribosomal_bL25_C"/>
</dbReference>
<evidence type="ECO:0000256" key="5">
    <source>
        <dbReference type="HAMAP-Rule" id="MF_01334"/>
    </source>
</evidence>
<evidence type="ECO:0000256" key="1">
    <source>
        <dbReference type="ARBA" id="ARBA00022730"/>
    </source>
</evidence>
<evidence type="ECO:0000259" key="7">
    <source>
        <dbReference type="Pfam" id="PF01386"/>
    </source>
</evidence>
<sequence length="212" mass="23904">MAAIKLQAELRTGAGKNRANKIRREGFIPAVVYGKEEKTEHIKVDQKEFNKVYRTAGITTMIDLELDGKVLPVLIKEVQIHPFKNQFLHADFQKIKMDETIRLTIPITIVGKDNIRQKEGVLVQQLDEIEIECLPKYIPQSTEVDVSDIDFNKPVLVSDLNIFGDENITIFREADDVIATLVETAGAEAEEEEDVEEVDASDVPVVGKEEEE</sequence>
<evidence type="ECO:0000313" key="10">
    <source>
        <dbReference type="Proteomes" id="UP000198828"/>
    </source>
</evidence>
<comment type="subunit">
    <text evidence="5">Part of the 50S ribosomal subunit; part of the 5S rRNA/L5/L18/L25 subcomplex. Contacts the 5S rRNA. Binds to the 5S rRNA independently of L5 and L18.</text>
</comment>
<dbReference type="PANTHER" id="PTHR33284:SF1">
    <property type="entry name" value="RIBOSOMAL PROTEIN L25_GLN-TRNA SYNTHETASE, ANTI-CODON-BINDING DOMAIN-CONTAINING PROTEIN"/>
    <property type="match status" value="1"/>
</dbReference>
<dbReference type="SUPFAM" id="SSF50715">
    <property type="entry name" value="Ribosomal protein L25-like"/>
    <property type="match status" value="1"/>
</dbReference>
<dbReference type="EMBL" id="FNNG01000004">
    <property type="protein sequence ID" value="SDW81744.1"/>
    <property type="molecule type" value="Genomic_DNA"/>
</dbReference>
<accession>A0A1H2WNA0</accession>
<dbReference type="NCBIfam" id="NF004612">
    <property type="entry name" value="PRK05943.1"/>
    <property type="match status" value="1"/>
</dbReference>
<evidence type="ECO:0000259" key="8">
    <source>
        <dbReference type="Pfam" id="PF14693"/>
    </source>
</evidence>
<dbReference type="Proteomes" id="UP000198828">
    <property type="component" value="Unassembled WGS sequence"/>
</dbReference>
<evidence type="ECO:0000256" key="2">
    <source>
        <dbReference type="ARBA" id="ARBA00022884"/>
    </source>
</evidence>
<proteinExistence type="inferred from homology"/>
<protein>
    <recommendedName>
        <fullName evidence="5">Large ribosomal subunit protein bL25</fullName>
    </recommendedName>
    <alternativeName>
        <fullName evidence="5">General stress protein CTC</fullName>
    </alternativeName>
</protein>
<name>A0A1H2WNA0_9FIRM</name>
<dbReference type="InterPro" id="IPR029751">
    <property type="entry name" value="Ribosomal_L25_dom"/>
</dbReference>
<dbReference type="InterPro" id="IPR020057">
    <property type="entry name" value="Ribosomal_bL25_b-dom"/>
</dbReference>
<dbReference type="InterPro" id="IPR011035">
    <property type="entry name" value="Ribosomal_bL25/Gln-tRNA_synth"/>
</dbReference>
<keyword evidence="1 5" id="KW-0699">rRNA-binding</keyword>
<comment type="function">
    <text evidence="5">This is one of the proteins that binds to the 5S RNA in the ribosome where it forms part of the central protuberance.</text>
</comment>
<dbReference type="Pfam" id="PF01386">
    <property type="entry name" value="Ribosomal_L25p"/>
    <property type="match status" value="1"/>
</dbReference>
<dbReference type="OrthoDB" id="9790002at2"/>
<dbReference type="InterPro" id="IPR020056">
    <property type="entry name" value="Rbsml_bL25/Gln-tRNA_synth_N"/>
</dbReference>
<evidence type="ECO:0000256" key="6">
    <source>
        <dbReference type="SAM" id="MobiDB-lite"/>
    </source>
</evidence>
<gene>
    <name evidence="5" type="primary">rplY</name>
    <name evidence="5" type="synonym">ctc</name>
    <name evidence="9" type="ORF">SAMN05660923_01292</name>
</gene>
<keyword evidence="2 5" id="KW-0694">RNA-binding</keyword>
<dbReference type="Gene3D" id="2.170.120.20">
    <property type="entry name" value="Ribosomal protein L25, beta domain"/>
    <property type="match status" value="1"/>
</dbReference>
<dbReference type="InterPro" id="IPR020930">
    <property type="entry name" value="Ribosomal_uL5_bac-type"/>
</dbReference>
<dbReference type="Gene3D" id="2.40.240.10">
    <property type="entry name" value="Ribosomal Protein L25, Chain P"/>
    <property type="match status" value="1"/>
</dbReference>
<dbReference type="GO" id="GO:0006412">
    <property type="term" value="P:translation"/>
    <property type="evidence" value="ECO:0007669"/>
    <property type="project" value="UniProtKB-UniRule"/>
</dbReference>